<dbReference type="Gene3D" id="1.25.40.20">
    <property type="entry name" value="Ankyrin repeat-containing domain"/>
    <property type="match status" value="1"/>
</dbReference>
<evidence type="ECO:0000313" key="3">
    <source>
        <dbReference type="Proteomes" id="UP000261520"/>
    </source>
</evidence>
<name>A0A3B4BF55_9GOBI</name>
<feature type="repeat" description="ANK" evidence="1">
    <location>
        <begin position="40"/>
        <end position="72"/>
    </location>
</feature>
<accession>A0A3B4BF55</accession>
<reference evidence="2" key="1">
    <citation type="submission" date="2025-08" db="UniProtKB">
        <authorList>
            <consortium name="Ensembl"/>
        </authorList>
    </citation>
    <scope>IDENTIFICATION</scope>
</reference>
<reference evidence="2" key="2">
    <citation type="submission" date="2025-09" db="UniProtKB">
        <authorList>
            <consortium name="Ensembl"/>
        </authorList>
    </citation>
    <scope>IDENTIFICATION</scope>
</reference>
<dbReference type="STRING" id="409849.ENSPMGP00000027069"/>
<dbReference type="Proteomes" id="UP000261520">
    <property type="component" value="Unplaced"/>
</dbReference>
<proteinExistence type="predicted"/>
<dbReference type="SMART" id="SM00248">
    <property type="entry name" value="ANK"/>
    <property type="match status" value="1"/>
</dbReference>
<dbReference type="PROSITE" id="PS50088">
    <property type="entry name" value="ANK_REPEAT"/>
    <property type="match status" value="1"/>
</dbReference>
<evidence type="ECO:0000313" key="2">
    <source>
        <dbReference type="Ensembl" id="ENSPMGP00000027069.1"/>
    </source>
</evidence>
<sequence>PQTSSLHEYKYKIHMYYVIYNYFLFCLRSQQADINCTDLLGNTPLHCAAYRGQRQCALKLLKSGASPSINNKQGMTHTLL</sequence>
<dbReference type="Pfam" id="PF13637">
    <property type="entry name" value="Ank_4"/>
    <property type="match status" value="1"/>
</dbReference>
<dbReference type="Ensembl" id="ENSPMGT00000028839.1">
    <property type="protein sequence ID" value="ENSPMGP00000027069.1"/>
    <property type="gene ID" value="ENSPMGG00000021859.1"/>
</dbReference>
<protein>
    <submittedName>
        <fullName evidence="2">Uncharacterized protein</fullName>
    </submittedName>
</protein>
<keyword evidence="1" id="KW-0040">ANK repeat</keyword>
<organism evidence="2 3">
    <name type="scientific">Periophthalmus magnuspinnatus</name>
    <dbReference type="NCBI Taxonomy" id="409849"/>
    <lineage>
        <taxon>Eukaryota</taxon>
        <taxon>Metazoa</taxon>
        <taxon>Chordata</taxon>
        <taxon>Craniata</taxon>
        <taxon>Vertebrata</taxon>
        <taxon>Euteleostomi</taxon>
        <taxon>Actinopterygii</taxon>
        <taxon>Neopterygii</taxon>
        <taxon>Teleostei</taxon>
        <taxon>Neoteleostei</taxon>
        <taxon>Acanthomorphata</taxon>
        <taxon>Gobiaria</taxon>
        <taxon>Gobiiformes</taxon>
        <taxon>Gobioidei</taxon>
        <taxon>Gobiidae</taxon>
        <taxon>Oxudercinae</taxon>
        <taxon>Periophthalmus</taxon>
    </lineage>
</organism>
<dbReference type="InterPro" id="IPR036770">
    <property type="entry name" value="Ankyrin_rpt-contain_sf"/>
</dbReference>
<keyword evidence="3" id="KW-1185">Reference proteome</keyword>
<dbReference type="InterPro" id="IPR002110">
    <property type="entry name" value="Ankyrin_rpt"/>
</dbReference>
<evidence type="ECO:0000256" key="1">
    <source>
        <dbReference type="PROSITE-ProRule" id="PRU00023"/>
    </source>
</evidence>
<dbReference type="SUPFAM" id="SSF48403">
    <property type="entry name" value="Ankyrin repeat"/>
    <property type="match status" value="1"/>
</dbReference>
<dbReference type="AlphaFoldDB" id="A0A3B4BF55"/>
<dbReference type="PROSITE" id="PS50297">
    <property type="entry name" value="ANK_REP_REGION"/>
    <property type="match status" value="1"/>
</dbReference>